<evidence type="ECO:0000256" key="6">
    <source>
        <dbReference type="ARBA" id="ARBA00023186"/>
    </source>
</evidence>
<keyword evidence="3 10" id="KW-0812">Transmembrane</keyword>
<dbReference type="KEGG" id="awu:BEN71_16070"/>
<evidence type="ECO:0000313" key="12">
    <source>
        <dbReference type="EMBL" id="AYO55594.1"/>
    </source>
</evidence>
<feature type="transmembrane region" description="Helical" evidence="10">
    <location>
        <begin position="20"/>
        <end position="41"/>
    </location>
</feature>
<accession>A0A385C9B7</accession>
<evidence type="ECO:0000256" key="3">
    <source>
        <dbReference type="ARBA" id="ARBA00022692"/>
    </source>
</evidence>
<dbReference type="OrthoDB" id="9789675at2"/>
<evidence type="ECO:0000259" key="11">
    <source>
        <dbReference type="Pfam" id="PF09976"/>
    </source>
</evidence>
<evidence type="ECO:0000256" key="1">
    <source>
        <dbReference type="ARBA" id="ARBA00004401"/>
    </source>
</evidence>
<dbReference type="EMBL" id="CP033133">
    <property type="protein sequence ID" value="AYO55594.1"/>
    <property type="molecule type" value="Genomic_DNA"/>
</dbReference>
<keyword evidence="4 10" id="KW-1133">Transmembrane helix</keyword>
<evidence type="ECO:0000256" key="4">
    <source>
        <dbReference type="ARBA" id="ARBA00022989"/>
    </source>
</evidence>
<evidence type="ECO:0000256" key="2">
    <source>
        <dbReference type="ARBA" id="ARBA00022475"/>
    </source>
</evidence>
<dbReference type="EMBL" id="SGSQ01000013">
    <property type="protein sequence ID" value="RZG46324.1"/>
    <property type="molecule type" value="Genomic_DNA"/>
</dbReference>
<evidence type="ECO:0000256" key="10">
    <source>
        <dbReference type="SAM" id="Phobius"/>
    </source>
</evidence>
<dbReference type="SUPFAM" id="SSF48452">
    <property type="entry name" value="TPR-like"/>
    <property type="match status" value="1"/>
</dbReference>
<keyword evidence="5 10" id="KW-0472">Membrane</keyword>
<keyword evidence="15" id="KW-1185">Reference proteome</keyword>
<dbReference type="STRING" id="1879050.GCA_001696605_00563"/>
<evidence type="ECO:0000256" key="9">
    <source>
        <dbReference type="SAM" id="MobiDB-lite"/>
    </source>
</evidence>
<reference evidence="12 14" key="1">
    <citation type="submission" date="2018-10" db="EMBL/GenBank/DDBJ databases">
        <title>The complete genome of Acinetobacter wuhouensis strain WCHAW010062.</title>
        <authorList>
            <person name="Hu Y."/>
            <person name="Long H."/>
            <person name="Feng Y."/>
            <person name="Zong Z."/>
        </authorList>
    </citation>
    <scope>NUCLEOTIDE SEQUENCE [LARGE SCALE GENOMIC DNA]</scope>
    <source>
        <strain evidence="12 14">WCHAW010062</strain>
    </source>
</reference>
<evidence type="ECO:0000313" key="14">
    <source>
        <dbReference type="Proteomes" id="UP000279962"/>
    </source>
</evidence>
<dbReference type="InterPro" id="IPR011990">
    <property type="entry name" value="TPR-like_helical_dom_sf"/>
</dbReference>
<dbReference type="InterPro" id="IPR018704">
    <property type="entry name" value="SecYEG/CpoB_TPR"/>
</dbReference>
<evidence type="ECO:0000256" key="5">
    <source>
        <dbReference type="ARBA" id="ARBA00023136"/>
    </source>
</evidence>
<reference evidence="13 15" key="2">
    <citation type="submission" date="2019-02" db="EMBL/GenBank/DDBJ databases">
        <title>The Batch Genome Submission of Acinetobacter spp. strains.</title>
        <authorList>
            <person name="Qin J."/>
            <person name="Hu Y."/>
            <person name="Ye H."/>
            <person name="Wei L."/>
            <person name="Feng Y."/>
            <person name="Zong Z."/>
        </authorList>
    </citation>
    <scope>NUCLEOTIDE SEQUENCE [LARGE SCALE GENOMIC DNA]</scope>
    <source>
        <strain evidence="13 15">WCHAW060049</strain>
    </source>
</reference>
<dbReference type="InterPro" id="IPR026039">
    <property type="entry name" value="YfgM"/>
</dbReference>
<dbReference type="PANTHER" id="PTHR38035">
    <property type="entry name" value="UPF0070 PROTEIN YFGM"/>
    <property type="match status" value="1"/>
</dbReference>
<dbReference type="PANTHER" id="PTHR38035:SF1">
    <property type="entry name" value="ANCILLARY SECYEG TRANSLOCON SUBUNIT"/>
    <property type="match status" value="1"/>
</dbReference>
<evidence type="ECO:0000256" key="8">
    <source>
        <dbReference type="ARBA" id="ARBA00024235"/>
    </source>
</evidence>
<dbReference type="Proteomes" id="UP000293863">
    <property type="component" value="Unassembled WGS sequence"/>
</dbReference>
<sequence length="247" mass="27472">MSAMTDQEQLDSMKSFLQKYGSAMVTGVLIALIAFFGWQYWQKKTLAENQNATAKVQQLMDDEKAANGDAKITAALVASADKMVKENPDSVQAIQAQIVMAKLAYDKNDYALAERELKKVENSKLKDAGLLQVVKLKLADAQLAQKKYDEALKTLSTVDEAAFKATSEELKGDIYVAKNDIENAKKAYQAAWNSVLERKQERQILQIKLESVGVLVEDPDLERPILQTQSDESVTEHPAMQARVDKS</sequence>
<proteinExistence type="inferred from homology"/>
<comment type="subcellular location">
    <subcellularLocation>
        <location evidence="1">Cell membrane</location>
        <topology evidence="1">Single-pass type II membrane protein</topology>
    </subcellularLocation>
</comment>
<protein>
    <recommendedName>
        <fullName evidence="8">Ancillary SecYEG translocon subunit</fullName>
    </recommendedName>
</protein>
<feature type="region of interest" description="Disordered" evidence="9">
    <location>
        <begin position="223"/>
        <end position="247"/>
    </location>
</feature>
<keyword evidence="6" id="KW-0143">Chaperone</keyword>
<comment type="similarity">
    <text evidence="7">Belongs to the YfgM family.</text>
</comment>
<dbReference type="Proteomes" id="UP000279962">
    <property type="component" value="Chromosome"/>
</dbReference>
<feature type="domain" description="Ancillary SecYEG translocon subunit/Cell division coordinator CpoB TPR" evidence="11">
    <location>
        <begin position="14"/>
        <end position="213"/>
    </location>
</feature>
<dbReference type="AlphaFoldDB" id="A0A385C9B7"/>
<dbReference type="Pfam" id="PF09976">
    <property type="entry name" value="TPR_21"/>
    <property type="match status" value="1"/>
</dbReference>
<gene>
    <name evidence="12" type="ORF">CDG68_18930</name>
    <name evidence="13" type="ORF">EXU28_09740</name>
</gene>
<dbReference type="RefSeq" id="WP_068973271.1">
    <property type="nucleotide sequence ID" value="NZ_CP031716.1"/>
</dbReference>
<dbReference type="GO" id="GO:0044877">
    <property type="term" value="F:protein-containing complex binding"/>
    <property type="evidence" value="ECO:0007669"/>
    <property type="project" value="InterPro"/>
</dbReference>
<keyword evidence="2" id="KW-1003">Cell membrane</keyword>
<evidence type="ECO:0000256" key="7">
    <source>
        <dbReference type="ARBA" id="ARBA00024197"/>
    </source>
</evidence>
<evidence type="ECO:0000313" key="15">
    <source>
        <dbReference type="Proteomes" id="UP000293863"/>
    </source>
</evidence>
<dbReference type="PIRSF" id="PIRSF006170">
    <property type="entry name" value="YfgM"/>
    <property type="match status" value="1"/>
</dbReference>
<dbReference type="GO" id="GO:0005886">
    <property type="term" value="C:plasma membrane"/>
    <property type="evidence" value="ECO:0007669"/>
    <property type="project" value="UniProtKB-SubCell"/>
</dbReference>
<dbReference type="Gene3D" id="1.25.40.10">
    <property type="entry name" value="Tetratricopeptide repeat domain"/>
    <property type="match status" value="1"/>
</dbReference>
<evidence type="ECO:0000313" key="13">
    <source>
        <dbReference type="EMBL" id="RZG46324.1"/>
    </source>
</evidence>
<name>A0A385C9B7_9GAMM</name>
<organism evidence="13 15">
    <name type="scientific">Acinetobacter wuhouensis</name>
    <dbReference type="NCBI Taxonomy" id="1879050"/>
    <lineage>
        <taxon>Bacteria</taxon>
        <taxon>Pseudomonadati</taxon>
        <taxon>Pseudomonadota</taxon>
        <taxon>Gammaproteobacteria</taxon>
        <taxon>Moraxellales</taxon>
        <taxon>Moraxellaceae</taxon>
        <taxon>Acinetobacter</taxon>
    </lineage>
</organism>